<dbReference type="OrthoDB" id="37622at2"/>
<protein>
    <submittedName>
        <fullName evidence="2">Divalent-cation tolerance protein CutA</fullName>
    </submittedName>
</protein>
<reference evidence="2 3" key="1">
    <citation type="submission" date="2019-05" db="EMBL/GenBank/DDBJ databases">
        <title>The Complete Genome Sequence of the n-alkane-degrading Desulfoglaeba alkanexedens ALDC reveals multiple alkylsuccinate synthase gene clusters.</title>
        <authorList>
            <person name="Callaghan A.V."/>
            <person name="Davidova I.A."/>
            <person name="Duncan K.E."/>
            <person name="Morris B."/>
            <person name="McInerney M.J."/>
        </authorList>
    </citation>
    <scope>NUCLEOTIDE SEQUENCE [LARGE SCALE GENOMIC DNA]</scope>
    <source>
        <strain evidence="2 3">ALDC</strain>
    </source>
</reference>
<evidence type="ECO:0000313" key="2">
    <source>
        <dbReference type="EMBL" id="QCQ23424.1"/>
    </source>
</evidence>
<evidence type="ECO:0000313" key="3">
    <source>
        <dbReference type="Proteomes" id="UP000298602"/>
    </source>
</evidence>
<sequence length="113" mass="12715">MRDEALVVLVTAGNRDEAARIAKALVEDRLAACVNIVPSIRSIYTWQGEVCDDEELLLIIKTRKGVMDGLKVRVRELHSYEVPEVIAFSICDGSIDYLAWIEESTRNPRTAPR</sequence>
<dbReference type="Pfam" id="PF03091">
    <property type="entry name" value="CutA1"/>
    <property type="match status" value="1"/>
</dbReference>
<reference evidence="2 3" key="2">
    <citation type="submission" date="2019-05" db="EMBL/GenBank/DDBJ databases">
        <authorList>
            <person name="Suflita J.M."/>
            <person name="Marks C.R."/>
        </authorList>
    </citation>
    <scope>NUCLEOTIDE SEQUENCE [LARGE SCALE GENOMIC DNA]</scope>
    <source>
        <strain evidence="2 3">ALDC</strain>
    </source>
</reference>
<comment type="similarity">
    <text evidence="1">Belongs to the CutA family.</text>
</comment>
<dbReference type="InterPro" id="IPR011322">
    <property type="entry name" value="N-reg_PII-like_a/b"/>
</dbReference>
<dbReference type="Gene3D" id="3.30.70.120">
    <property type="match status" value="1"/>
</dbReference>
<dbReference type="GO" id="GO:0005507">
    <property type="term" value="F:copper ion binding"/>
    <property type="evidence" value="ECO:0007669"/>
    <property type="project" value="TreeGrafter"/>
</dbReference>
<dbReference type="Proteomes" id="UP000298602">
    <property type="component" value="Chromosome"/>
</dbReference>
<name>A0A4P8L689_9BACT</name>
<dbReference type="EMBL" id="CP040098">
    <property type="protein sequence ID" value="QCQ23424.1"/>
    <property type="molecule type" value="Genomic_DNA"/>
</dbReference>
<gene>
    <name evidence="2" type="ORF">FDQ92_03325</name>
</gene>
<accession>A0A4P8L689</accession>
<dbReference type="KEGG" id="dax:FDQ92_03325"/>
<evidence type="ECO:0000256" key="1">
    <source>
        <dbReference type="ARBA" id="ARBA00010169"/>
    </source>
</evidence>
<dbReference type="InterPro" id="IPR004323">
    <property type="entry name" value="Ion_tolerance_CutA"/>
</dbReference>
<proteinExistence type="inferred from homology"/>
<dbReference type="PANTHER" id="PTHR23419">
    <property type="entry name" value="DIVALENT CATION TOLERANCE CUTA-RELATED"/>
    <property type="match status" value="1"/>
</dbReference>
<organism evidence="2 3">
    <name type="scientific">Desulfoglaeba alkanexedens ALDC</name>
    <dbReference type="NCBI Taxonomy" id="980445"/>
    <lineage>
        <taxon>Bacteria</taxon>
        <taxon>Pseudomonadati</taxon>
        <taxon>Thermodesulfobacteriota</taxon>
        <taxon>Syntrophobacteria</taxon>
        <taxon>Syntrophobacterales</taxon>
        <taxon>Syntrophobacteraceae</taxon>
        <taxon>Desulfoglaeba</taxon>
    </lineage>
</organism>
<keyword evidence="3" id="KW-1185">Reference proteome</keyword>
<dbReference type="GO" id="GO:0010038">
    <property type="term" value="P:response to metal ion"/>
    <property type="evidence" value="ECO:0007669"/>
    <property type="project" value="InterPro"/>
</dbReference>
<dbReference type="SUPFAM" id="SSF54913">
    <property type="entry name" value="GlnB-like"/>
    <property type="match status" value="1"/>
</dbReference>
<dbReference type="InterPro" id="IPR015867">
    <property type="entry name" value="N-reg_PII/ATP_PRibTrfase_C"/>
</dbReference>
<dbReference type="PANTHER" id="PTHR23419:SF8">
    <property type="entry name" value="FI09726P"/>
    <property type="match status" value="1"/>
</dbReference>
<dbReference type="AlphaFoldDB" id="A0A4P8L689"/>